<evidence type="ECO:0000259" key="4">
    <source>
        <dbReference type="PROSITE" id="PS50977"/>
    </source>
</evidence>
<dbReference type="Gene3D" id="1.10.357.10">
    <property type="entry name" value="Tetracycline Repressor, domain 2"/>
    <property type="match status" value="2"/>
</dbReference>
<evidence type="ECO:0000313" key="6">
    <source>
        <dbReference type="Proteomes" id="UP001165283"/>
    </source>
</evidence>
<protein>
    <submittedName>
        <fullName evidence="5">TetR/AcrR family transcriptional regulator</fullName>
    </submittedName>
</protein>
<sequence>MAGRPDAGTDRRRERPKDRKQRIGEHAARLFTERGFHAVRMEDIAAADGITVRALYRHYAHKQALLAHVVRAGQDAYRAAFEAAAGPWPGPDCTDGLLAGLIGAATHSRGYAVLRRRESRYLLPEDRARVVGRLFGLVTRTAEQIGREPPAPGADAGFTAELRAWALVSALAGPAEQQVAAPRSELAGVLDAAARALLAVPVAVPAEATAPARALMASRRERVLAAAAAAFHRDGYPEVGTDDIGREAGIVGPALYRYFPTKLDILVTLCRRHDERSTLETSRALRAGSPREVLSGLVEGLVRLALEDPDLVAVGQTEVLHLPGTLAEQLLRNRSDRVAEWRGCLREVRPDLPAPAARVLVASAMAVVESVAQVPRVTRRGGVGRALVELATAVLLAPLPAPGCPAVRPRGGSGATRPGPRG</sequence>
<dbReference type="Pfam" id="PF00440">
    <property type="entry name" value="TetR_N"/>
    <property type="match status" value="2"/>
</dbReference>
<keyword evidence="1 2" id="KW-0238">DNA-binding</keyword>
<dbReference type="InterPro" id="IPR050109">
    <property type="entry name" value="HTH-type_TetR-like_transc_reg"/>
</dbReference>
<evidence type="ECO:0000256" key="3">
    <source>
        <dbReference type="SAM" id="MobiDB-lite"/>
    </source>
</evidence>
<dbReference type="Proteomes" id="UP001165283">
    <property type="component" value="Unassembled WGS sequence"/>
</dbReference>
<dbReference type="PROSITE" id="PS50977">
    <property type="entry name" value="HTH_TETR_2"/>
    <property type="match status" value="2"/>
</dbReference>
<name>A0ABT1A3A9_9PSEU</name>
<dbReference type="EMBL" id="JAGSOV010000042">
    <property type="protein sequence ID" value="MCO1657490.1"/>
    <property type="molecule type" value="Genomic_DNA"/>
</dbReference>
<dbReference type="InterPro" id="IPR009057">
    <property type="entry name" value="Homeodomain-like_sf"/>
</dbReference>
<dbReference type="PRINTS" id="PR00455">
    <property type="entry name" value="HTHTETR"/>
</dbReference>
<feature type="DNA-binding region" description="H-T-H motif" evidence="2">
    <location>
        <begin position="240"/>
        <end position="259"/>
    </location>
</feature>
<feature type="compositionally biased region" description="Basic and acidic residues" evidence="3">
    <location>
        <begin position="7"/>
        <end position="22"/>
    </location>
</feature>
<dbReference type="PANTHER" id="PTHR30055:SF237">
    <property type="entry name" value="TRANSCRIPTIONAL REPRESSOR MCE3R"/>
    <property type="match status" value="1"/>
</dbReference>
<feature type="region of interest" description="Disordered" evidence="3">
    <location>
        <begin position="1"/>
        <end position="22"/>
    </location>
</feature>
<organism evidence="5 6">
    <name type="scientific">Pseudonocardia humida</name>
    <dbReference type="NCBI Taxonomy" id="2800819"/>
    <lineage>
        <taxon>Bacteria</taxon>
        <taxon>Bacillati</taxon>
        <taxon>Actinomycetota</taxon>
        <taxon>Actinomycetes</taxon>
        <taxon>Pseudonocardiales</taxon>
        <taxon>Pseudonocardiaceae</taxon>
        <taxon>Pseudonocardia</taxon>
    </lineage>
</organism>
<dbReference type="SUPFAM" id="SSF46689">
    <property type="entry name" value="Homeodomain-like"/>
    <property type="match status" value="2"/>
</dbReference>
<comment type="caution">
    <text evidence="5">The sequence shown here is derived from an EMBL/GenBank/DDBJ whole genome shotgun (WGS) entry which is preliminary data.</text>
</comment>
<evidence type="ECO:0000256" key="2">
    <source>
        <dbReference type="PROSITE-ProRule" id="PRU00335"/>
    </source>
</evidence>
<dbReference type="InterPro" id="IPR001647">
    <property type="entry name" value="HTH_TetR"/>
</dbReference>
<evidence type="ECO:0000256" key="1">
    <source>
        <dbReference type="ARBA" id="ARBA00023125"/>
    </source>
</evidence>
<evidence type="ECO:0000313" key="5">
    <source>
        <dbReference type="EMBL" id="MCO1657490.1"/>
    </source>
</evidence>
<reference evidence="5" key="1">
    <citation type="submission" date="2021-04" db="EMBL/GenBank/DDBJ databases">
        <title>Pseudonocardia sp. nov., isolated from sandy soil of mangrove forest.</title>
        <authorList>
            <person name="Zan Z."/>
            <person name="Huang R."/>
            <person name="Liu W."/>
        </authorList>
    </citation>
    <scope>NUCLEOTIDE SEQUENCE</scope>
    <source>
        <strain evidence="5">S2-4</strain>
    </source>
</reference>
<accession>A0ABT1A3A9</accession>
<dbReference type="PANTHER" id="PTHR30055">
    <property type="entry name" value="HTH-TYPE TRANSCRIPTIONAL REGULATOR RUTR"/>
    <property type="match status" value="1"/>
</dbReference>
<dbReference type="SUPFAM" id="SSF48498">
    <property type="entry name" value="Tetracyclin repressor-like, C-terminal domain"/>
    <property type="match status" value="1"/>
</dbReference>
<feature type="DNA-binding region" description="H-T-H motif" evidence="2">
    <location>
        <begin position="40"/>
        <end position="59"/>
    </location>
</feature>
<feature type="domain" description="HTH tetR-type" evidence="4">
    <location>
        <begin position="217"/>
        <end position="277"/>
    </location>
</feature>
<dbReference type="InterPro" id="IPR036271">
    <property type="entry name" value="Tet_transcr_reg_TetR-rel_C_sf"/>
</dbReference>
<keyword evidence="6" id="KW-1185">Reference proteome</keyword>
<dbReference type="RefSeq" id="WP_252441144.1">
    <property type="nucleotide sequence ID" value="NZ_JAGSOV010000042.1"/>
</dbReference>
<dbReference type="Gene3D" id="1.10.10.60">
    <property type="entry name" value="Homeodomain-like"/>
    <property type="match status" value="2"/>
</dbReference>
<proteinExistence type="predicted"/>
<feature type="domain" description="HTH tetR-type" evidence="4">
    <location>
        <begin position="17"/>
        <end position="77"/>
    </location>
</feature>
<gene>
    <name evidence="5" type="ORF">KDL28_20745</name>
</gene>